<name>A0A1Y2EMT5_9FUNG</name>
<sequence>MVKTIKSAGNEIEVVMDSSSPSSSSSSNSPFENFHRNYRSANSKVNTPQKSKTKSTSNVYTKLTSKFKSRFNSKFKSASALTLSLQEFEIPEKKVIIPLNYFENTTFIKSIGQIWKYRFKSSIILCGRWWRIICSHPLGIYFIVFPSITKQIYLNGYEGYRFFWWHKKTVIEKPYII</sequence>
<proteinExistence type="predicted"/>
<evidence type="ECO:0000313" key="2">
    <source>
        <dbReference type="EMBL" id="ORY72863.1"/>
    </source>
</evidence>
<dbReference type="OrthoDB" id="10594097at2759"/>
<dbReference type="Proteomes" id="UP000193920">
    <property type="component" value="Unassembled WGS sequence"/>
</dbReference>
<organism evidence="2 3">
    <name type="scientific">Neocallimastix californiae</name>
    <dbReference type="NCBI Taxonomy" id="1754190"/>
    <lineage>
        <taxon>Eukaryota</taxon>
        <taxon>Fungi</taxon>
        <taxon>Fungi incertae sedis</taxon>
        <taxon>Chytridiomycota</taxon>
        <taxon>Chytridiomycota incertae sedis</taxon>
        <taxon>Neocallimastigomycetes</taxon>
        <taxon>Neocallimastigales</taxon>
        <taxon>Neocallimastigaceae</taxon>
        <taxon>Neocallimastix</taxon>
    </lineage>
</organism>
<protein>
    <submittedName>
        <fullName evidence="2">Uncharacterized protein</fullName>
    </submittedName>
</protein>
<reference evidence="2 3" key="1">
    <citation type="submission" date="2016-08" db="EMBL/GenBank/DDBJ databases">
        <title>A Parts List for Fungal Cellulosomes Revealed by Comparative Genomics.</title>
        <authorList>
            <consortium name="DOE Joint Genome Institute"/>
            <person name="Haitjema C.H."/>
            <person name="Gilmore S.P."/>
            <person name="Henske J.K."/>
            <person name="Solomon K.V."/>
            <person name="De Groot R."/>
            <person name="Kuo A."/>
            <person name="Mondo S.J."/>
            <person name="Salamov A.A."/>
            <person name="Labutti K."/>
            <person name="Zhao Z."/>
            <person name="Chiniquy J."/>
            <person name="Barry K."/>
            <person name="Brewer H.M."/>
            <person name="Purvine S.O."/>
            <person name="Wright A.T."/>
            <person name="Boxma B."/>
            <person name="Van Alen T."/>
            <person name="Hackstein J.H."/>
            <person name="Baker S.E."/>
            <person name="Grigoriev I.V."/>
            <person name="O'Malley M.A."/>
        </authorList>
    </citation>
    <scope>NUCLEOTIDE SEQUENCE [LARGE SCALE GENOMIC DNA]</scope>
    <source>
        <strain evidence="2 3">G1</strain>
    </source>
</reference>
<accession>A0A1Y2EMT5</accession>
<dbReference type="STRING" id="1754190.A0A1Y2EMT5"/>
<comment type="caution">
    <text evidence="2">The sequence shown here is derived from an EMBL/GenBank/DDBJ whole genome shotgun (WGS) entry which is preliminary data.</text>
</comment>
<feature type="compositionally biased region" description="Polar residues" evidence="1">
    <location>
        <begin position="39"/>
        <end position="57"/>
    </location>
</feature>
<evidence type="ECO:0000313" key="3">
    <source>
        <dbReference type="Proteomes" id="UP000193920"/>
    </source>
</evidence>
<dbReference type="EMBL" id="MCOG01000037">
    <property type="protein sequence ID" value="ORY72863.1"/>
    <property type="molecule type" value="Genomic_DNA"/>
</dbReference>
<feature type="compositionally biased region" description="Low complexity" evidence="1">
    <location>
        <begin position="18"/>
        <end position="30"/>
    </location>
</feature>
<keyword evidence="3" id="KW-1185">Reference proteome</keyword>
<feature type="region of interest" description="Disordered" evidence="1">
    <location>
        <begin position="15"/>
        <end position="57"/>
    </location>
</feature>
<dbReference type="AlphaFoldDB" id="A0A1Y2EMT5"/>
<evidence type="ECO:0000256" key="1">
    <source>
        <dbReference type="SAM" id="MobiDB-lite"/>
    </source>
</evidence>
<gene>
    <name evidence="2" type="ORF">LY90DRAFT_699871</name>
</gene>